<feature type="region of interest" description="Disordered" evidence="7">
    <location>
        <begin position="299"/>
        <end position="328"/>
    </location>
</feature>
<keyword evidence="10" id="KW-1185">Reference proteome</keyword>
<evidence type="ECO:0000313" key="9">
    <source>
        <dbReference type="EMBL" id="KAJ6224732.1"/>
    </source>
</evidence>
<name>A0A9Q0MHS4_BLOTA</name>
<dbReference type="AlphaFoldDB" id="A0A9Q0MHS4"/>
<protein>
    <recommendedName>
        <fullName evidence="3">adenosine deaminase</fullName>
        <ecNumber evidence="3">3.5.4.4</ecNumber>
    </recommendedName>
</protein>
<evidence type="ECO:0000256" key="6">
    <source>
        <dbReference type="ARBA" id="ARBA00022833"/>
    </source>
</evidence>
<dbReference type="GO" id="GO:0005829">
    <property type="term" value="C:cytosol"/>
    <property type="evidence" value="ECO:0007669"/>
    <property type="project" value="TreeGrafter"/>
</dbReference>
<dbReference type="GO" id="GO:0046872">
    <property type="term" value="F:metal ion binding"/>
    <property type="evidence" value="ECO:0007669"/>
    <property type="project" value="UniProtKB-KW"/>
</dbReference>
<dbReference type="Gene3D" id="3.20.20.140">
    <property type="entry name" value="Metal-dependent hydrolases"/>
    <property type="match status" value="1"/>
</dbReference>
<evidence type="ECO:0000256" key="3">
    <source>
        <dbReference type="ARBA" id="ARBA00012784"/>
    </source>
</evidence>
<dbReference type="InterPro" id="IPR001365">
    <property type="entry name" value="A_deaminase_dom"/>
</dbReference>
<proteinExistence type="inferred from homology"/>
<accession>A0A9Q0MHS4</accession>
<dbReference type="Proteomes" id="UP001142055">
    <property type="component" value="Chromosome 1"/>
</dbReference>
<evidence type="ECO:0000256" key="5">
    <source>
        <dbReference type="ARBA" id="ARBA00022801"/>
    </source>
</evidence>
<dbReference type="EMBL" id="JAPWDV010000001">
    <property type="protein sequence ID" value="KAJ6224732.1"/>
    <property type="molecule type" value="Genomic_DNA"/>
</dbReference>
<sequence>MLNEILNNLHLKFSGDLPTIERIAYELAEDQAAQNVIYFEVRYSPHFLSNTIAHFFVNEPVPTDSVLAVTPDDTIGAVVRGLRRGEKDFGIKSRIILCSITGLVGWCSEVVQMAQRWSSQGVVAIDIAGDESSYTAEEVSAFERAKQLGIHRTVHSGEMGPPSNVEYAVKRLFAERIGHGYHVIQDRSIYDMCRKMDIHFETCPYSSYLTGSVPKHLKQHHPIVTFALDNVNFSINKDDPTQTASTLDKEYHLLQRMGLNELHFVRAVKSKCSTIVLPARIREESVARPPLPIVWFRSGEQKQKQQQQQQQEPTINETTDYLKGDPIA</sequence>
<feature type="domain" description="Adenosine deaminase" evidence="8">
    <location>
        <begin position="20"/>
        <end position="270"/>
    </location>
</feature>
<evidence type="ECO:0000256" key="2">
    <source>
        <dbReference type="ARBA" id="ARBA00006676"/>
    </source>
</evidence>
<dbReference type="GO" id="GO:0046103">
    <property type="term" value="P:inosine biosynthetic process"/>
    <property type="evidence" value="ECO:0007669"/>
    <property type="project" value="TreeGrafter"/>
</dbReference>
<keyword evidence="4" id="KW-0479">Metal-binding</keyword>
<reference evidence="9" key="1">
    <citation type="submission" date="2022-12" db="EMBL/GenBank/DDBJ databases">
        <title>Genome assemblies of Blomia tropicalis.</title>
        <authorList>
            <person name="Cui Y."/>
        </authorList>
    </citation>
    <scope>NUCLEOTIDE SEQUENCE</scope>
    <source>
        <tissue evidence="9">Adult mites</tissue>
    </source>
</reference>
<dbReference type="GO" id="GO:0006154">
    <property type="term" value="P:adenosine catabolic process"/>
    <property type="evidence" value="ECO:0007669"/>
    <property type="project" value="TreeGrafter"/>
</dbReference>
<dbReference type="InterPro" id="IPR006330">
    <property type="entry name" value="Ado/ade_deaminase"/>
</dbReference>
<evidence type="ECO:0000256" key="4">
    <source>
        <dbReference type="ARBA" id="ARBA00022723"/>
    </source>
</evidence>
<dbReference type="OMA" id="LKWRLQK"/>
<dbReference type="PANTHER" id="PTHR11409:SF43">
    <property type="entry name" value="ADENOSINE DEAMINASE"/>
    <property type="match status" value="1"/>
</dbReference>
<dbReference type="EC" id="3.5.4.4" evidence="3"/>
<evidence type="ECO:0000259" key="8">
    <source>
        <dbReference type="Pfam" id="PF00962"/>
    </source>
</evidence>
<comment type="cofactor">
    <cofactor evidence="1">
        <name>Zn(2+)</name>
        <dbReference type="ChEBI" id="CHEBI:29105"/>
    </cofactor>
</comment>
<dbReference type="GO" id="GO:0004000">
    <property type="term" value="F:adenosine deaminase activity"/>
    <property type="evidence" value="ECO:0007669"/>
    <property type="project" value="TreeGrafter"/>
</dbReference>
<keyword evidence="5" id="KW-0378">Hydrolase</keyword>
<keyword evidence="6" id="KW-0862">Zinc</keyword>
<dbReference type="GO" id="GO:0043103">
    <property type="term" value="P:hypoxanthine salvage"/>
    <property type="evidence" value="ECO:0007669"/>
    <property type="project" value="TreeGrafter"/>
</dbReference>
<dbReference type="InterPro" id="IPR032466">
    <property type="entry name" value="Metal_Hydrolase"/>
</dbReference>
<evidence type="ECO:0000313" key="10">
    <source>
        <dbReference type="Proteomes" id="UP001142055"/>
    </source>
</evidence>
<dbReference type="GO" id="GO:0060169">
    <property type="term" value="P:negative regulation of adenosine receptor signaling pathway"/>
    <property type="evidence" value="ECO:0007669"/>
    <property type="project" value="TreeGrafter"/>
</dbReference>
<dbReference type="SUPFAM" id="SSF51556">
    <property type="entry name" value="Metallo-dependent hydrolases"/>
    <property type="match status" value="1"/>
</dbReference>
<gene>
    <name evidence="9" type="ORF">RDWZM_003277</name>
</gene>
<comment type="similarity">
    <text evidence="2">Belongs to the metallo-dependent hydrolases superfamily. Adenosine and AMP deaminases family.</text>
</comment>
<comment type="caution">
    <text evidence="9">The sequence shown here is derived from an EMBL/GenBank/DDBJ whole genome shotgun (WGS) entry which is preliminary data.</text>
</comment>
<organism evidence="9 10">
    <name type="scientific">Blomia tropicalis</name>
    <name type="common">Mite</name>
    <dbReference type="NCBI Taxonomy" id="40697"/>
    <lineage>
        <taxon>Eukaryota</taxon>
        <taxon>Metazoa</taxon>
        <taxon>Ecdysozoa</taxon>
        <taxon>Arthropoda</taxon>
        <taxon>Chelicerata</taxon>
        <taxon>Arachnida</taxon>
        <taxon>Acari</taxon>
        <taxon>Acariformes</taxon>
        <taxon>Sarcoptiformes</taxon>
        <taxon>Astigmata</taxon>
        <taxon>Glycyphagoidea</taxon>
        <taxon>Echimyopodidae</taxon>
        <taxon>Blomia</taxon>
    </lineage>
</organism>
<evidence type="ECO:0000256" key="7">
    <source>
        <dbReference type="SAM" id="MobiDB-lite"/>
    </source>
</evidence>
<evidence type="ECO:0000256" key="1">
    <source>
        <dbReference type="ARBA" id="ARBA00001947"/>
    </source>
</evidence>
<dbReference type="GO" id="GO:0009897">
    <property type="term" value="C:external side of plasma membrane"/>
    <property type="evidence" value="ECO:0007669"/>
    <property type="project" value="TreeGrafter"/>
</dbReference>
<dbReference type="Pfam" id="PF00962">
    <property type="entry name" value="A_deaminase"/>
    <property type="match status" value="1"/>
</dbReference>
<dbReference type="PANTHER" id="PTHR11409">
    <property type="entry name" value="ADENOSINE DEAMINASE"/>
    <property type="match status" value="1"/>
</dbReference>